<evidence type="ECO:0000313" key="2">
    <source>
        <dbReference type="Proteomes" id="UP000589896"/>
    </source>
</evidence>
<comment type="caution">
    <text evidence="1">The sequence shown here is derived from an EMBL/GenBank/DDBJ whole genome shotgun (WGS) entry which is preliminary data.</text>
</comment>
<accession>A0A7Z0QQX6</accession>
<sequence length="704" mass="77203">MPFFTSLFAAPRGAAFPRLSENLATSDSFEIRRQIRGPVRAMFALPQRREVIVAADGYLWRFSADGRLLDTLDAPGDMHRNGIAFGDDGFVDWVHTGKRTRQAYGPEVDGNAFTTAQLHAALSAARAVAFGKRDERAWAWLWTGDAAWKMDITRHRAQVDTSCTLRSSTDETVAWSDTCLDGFESPAPLMVEVRPGAFDGGGAGIPSRVDVVAFDRRHYHLEGGVAGYVSETVVGGAIKAVAPHLPGALPRRYWFGDASVRLRVDDEALQFKVFVGRDADDYEFEHMVDWWDPSIVIPGASPWLRVRMRGYMNHPGEDALWTLYGPDFGLYAVRPRTPVQASAPSAHPVPAWRPAFEGPMTPRDAVTGIVVLDTGDRVHRWWRAKPAGPRIVGPTVALDADSPALHALPVSLQVEWGSPWSRDTHAVLEVELDPAATRSAFAALPRADGPATLLLEVPDLFGEVDDMRLSLRRGGSVVPLDRVRLAYSRRPPFRPWRPRDGQPAPPTRIEQLQRTADVVPAGGAEVLARFRAQAEALAHAPDMVARATPFITAAYARLLGELNAGGRADASVTLARHYLAEVHPHTSKHATDPATAYNTSVIASQTLAVAVHRPQDAALVDTVLARLVGSRFDPDTHTNATLLYNLACYYALTDDRSRMLRHVAAAARLGKPAAQFLGDRDFERYWDDPAFTAATRGERGRPSD</sequence>
<dbReference type="EMBL" id="JACCJZ010000017">
    <property type="protein sequence ID" value="NYZ63207.1"/>
    <property type="molecule type" value="Genomic_DNA"/>
</dbReference>
<reference evidence="1 2" key="1">
    <citation type="submission" date="2020-07" db="EMBL/GenBank/DDBJ databases">
        <title>isolation of Luteimonas sp. SJ-16.</title>
        <authorList>
            <person name="Huang X.-X."/>
            <person name="Xu L."/>
            <person name="Sun J.-Q."/>
        </authorList>
    </citation>
    <scope>NUCLEOTIDE SEQUENCE [LARGE SCALE GENOMIC DNA]</scope>
    <source>
        <strain evidence="1 2">SJ-16</strain>
    </source>
</reference>
<gene>
    <name evidence="1" type="ORF">H0E82_10585</name>
</gene>
<name>A0A7Z0QQX6_9GAMM</name>
<dbReference type="AlphaFoldDB" id="A0A7Z0QQX6"/>
<organism evidence="1 2">
    <name type="scientific">Luteimonas deserti</name>
    <dbReference type="NCBI Taxonomy" id="2752306"/>
    <lineage>
        <taxon>Bacteria</taxon>
        <taxon>Pseudomonadati</taxon>
        <taxon>Pseudomonadota</taxon>
        <taxon>Gammaproteobacteria</taxon>
        <taxon>Lysobacterales</taxon>
        <taxon>Lysobacteraceae</taxon>
        <taxon>Luteimonas</taxon>
    </lineage>
</organism>
<dbReference type="NCBIfam" id="NF047558">
    <property type="entry name" value="TPR_END_plus"/>
    <property type="match status" value="1"/>
</dbReference>
<dbReference type="SUPFAM" id="SSF63829">
    <property type="entry name" value="Calcium-dependent phosphotriesterase"/>
    <property type="match status" value="1"/>
</dbReference>
<dbReference type="RefSeq" id="WP_180545415.1">
    <property type="nucleotide sequence ID" value="NZ_JACCJZ010000017.1"/>
</dbReference>
<proteinExistence type="predicted"/>
<evidence type="ECO:0000313" key="1">
    <source>
        <dbReference type="EMBL" id="NYZ63207.1"/>
    </source>
</evidence>
<dbReference type="Proteomes" id="UP000589896">
    <property type="component" value="Unassembled WGS sequence"/>
</dbReference>
<protein>
    <submittedName>
        <fullName evidence="1">Uncharacterized protein</fullName>
    </submittedName>
</protein>
<keyword evidence="2" id="KW-1185">Reference proteome</keyword>